<sequence>MRRSLKLLLILGIGLALRRRPGGGGPDGPDGNSPDGTPHGRDGDPGAGARDTDGDGDPTTYKGRRADGDLTNSFDAIQEGAQRGRAGDSDGDGTPDLPPKPHDDAAWRSSEDPNLTLTDEQNRAADEFLERARNAEPGITGNMKDNADATGGDMVGLDYRLKDPESFKRKLATELAENGGDLDAALRDMKDSVRYTTTWDTGDYTQGVQDSTQRLRDQGYEPVKWKPTWGDEGYRGVNSFWRDPATGQVFEVQFHTPESFDAKMRTHDLYDQIRLLPEGDPRRVELERQQDEIFNNVPHPPGAENL</sequence>
<protein>
    <submittedName>
        <fullName evidence="2">Uncharacterized protein</fullName>
    </submittedName>
</protein>
<reference evidence="2" key="1">
    <citation type="submission" date="2022-12" db="EMBL/GenBank/DDBJ databases">
        <title>Reference genome sequencing for broad-spectrum identification of bacterial and archaeal isolates by mass spectrometry.</title>
        <authorList>
            <person name="Sekiguchi Y."/>
            <person name="Tourlousse D.M."/>
        </authorList>
    </citation>
    <scope>NUCLEOTIDE SEQUENCE</scope>
    <source>
        <strain evidence="2">LLR39Z86</strain>
    </source>
</reference>
<keyword evidence="3" id="KW-1185">Reference proteome</keyword>
<feature type="region of interest" description="Disordered" evidence="1">
    <location>
        <begin position="17"/>
        <end position="120"/>
    </location>
</feature>
<name>A0A9W6LH62_9ACTN</name>
<evidence type="ECO:0000256" key="1">
    <source>
        <dbReference type="SAM" id="MobiDB-lite"/>
    </source>
</evidence>
<dbReference type="EMBL" id="BSDT01000001">
    <property type="protein sequence ID" value="GLI42331.1"/>
    <property type="molecule type" value="Genomic_DNA"/>
</dbReference>
<evidence type="ECO:0000313" key="2">
    <source>
        <dbReference type="EMBL" id="GLI42331.1"/>
    </source>
</evidence>
<comment type="caution">
    <text evidence="2">The sequence shown here is derived from an EMBL/GenBank/DDBJ whole genome shotgun (WGS) entry which is preliminary data.</text>
</comment>
<dbReference type="AlphaFoldDB" id="A0A9W6LH62"/>
<proteinExistence type="predicted"/>
<feature type="compositionally biased region" description="Basic and acidic residues" evidence="1">
    <location>
        <begin position="99"/>
        <end position="111"/>
    </location>
</feature>
<dbReference type="RefSeq" id="WP_270114399.1">
    <property type="nucleotide sequence ID" value="NZ_BAAAOL010000006.1"/>
</dbReference>
<organism evidence="2 3">
    <name type="scientific">Glycomyces algeriensis</name>
    <dbReference type="NCBI Taxonomy" id="256037"/>
    <lineage>
        <taxon>Bacteria</taxon>
        <taxon>Bacillati</taxon>
        <taxon>Actinomycetota</taxon>
        <taxon>Actinomycetes</taxon>
        <taxon>Glycomycetales</taxon>
        <taxon>Glycomycetaceae</taxon>
        <taxon>Glycomyces</taxon>
    </lineage>
</organism>
<gene>
    <name evidence="2" type="ORF">GALLR39Z86_21810</name>
</gene>
<evidence type="ECO:0000313" key="3">
    <source>
        <dbReference type="Proteomes" id="UP001144313"/>
    </source>
</evidence>
<dbReference type="Proteomes" id="UP001144313">
    <property type="component" value="Unassembled WGS sequence"/>
</dbReference>
<accession>A0A9W6LH62</accession>